<dbReference type="Pfam" id="PF20026">
    <property type="entry name" value="DUF6434"/>
    <property type="match status" value="1"/>
</dbReference>
<accession>A0ABU0E3A0</accession>
<reference evidence="2 3" key="1">
    <citation type="submission" date="2023-07" db="EMBL/GenBank/DDBJ databases">
        <title>Genomic Encyclopedia of Type Strains, Phase IV (KMG-IV): sequencing the most valuable type-strain genomes for metagenomic binning, comparative biology and taxonomic classification.</title>
        <authorList>
            <person name="Goeker M."/>
        </authorList>
    </citation>
    <scope>NUCLEOTIDE SEQUENCE [LARGE SCALE GENOMIC DNA]</scope>
    <source>
        <strain evidence="2 3">DSM 16784</strain>
    </source>
</reference>
<evidence type="ECO:0000259" key="1">
    <source>
        <dbReference type="Pfam" id="PF20026"/>
    </source>
</evidence>
<keyword evidence="3" id="KW-1185">Reference proteome</keyword>
<gene>
    <name evidence="2" type="ORF">J2S15_001953</name>
</gene>
<evidence type="ECO:0000313" key="2">
    <source>
        <dbReference type="EMBL" id="MDQ0361206.1"/>
    </source>
</evidence>
<proteinExistence type="predicted"/>
<dbReference type="Proteomes" id="UP001230220">
    <property type="component" value="Unassembled WGS sequence"/>
</dbReference>
<name>A0ABU0E3A0_9FIRM</name>
<dbReference type="Pfam" id="PF18953">
    <property type="entry name" value="SAP_new25"/>
    <property type="match status" value="1"/>
</dbReference>
<protein>
    <recommendedName>
        <fullName evidence="1">DUF6434 domain-containing protein</fullName>
    </recommendedName>
</protein>
<evidence type="ECO:0000313" key="3">
    <source>
        <dbReference type="Proteomes" id="UP001230220"/>
    </source>
</evidence>
<organism evidence="2 3">
    <name type="scientific">Breznakia pachnodae</name>
    <dbReference type="NCBI Taxonomy" id="265178"/>
    <lineage>
        <taxon>Bacteria</taxon>
        <taxon>Bacillati</taxon>
        <taxon>Bacillota</taxon>
        <taxon>Erysipelotrichia</taxon>
        <taxon>Erysipelotrichales</taxon>
        <taxon>Erysipelotrichaceae</taxon>
        <taxon>Breznakia</taxon>
    </lineage>
</organism>
<dbReference type="EMBL" id="JAUSUR010000003">
    <property type="protein sequence ID" value="MDQ0361206.1"/>
    <property type="molecule type" value="Genomic_DNA"/>
</dbReference>
<sequence length="190" mass="22430">MKRQELHKGMDSKEFLDYYYLKEEMVAFCKQEGLKTSGQKGDLKKRIAHYLDTGEKLDFKPEKKAKDPDVFDLDTKIELPFTFSEKKRVFFEEHLGKNFSFKVSFQRWVKANEGKTYQDAINAYPEVIAKKSEKIDKQFEYNTYIRDFFADNKGRSLNDAIACWKYKKSLSGHNKYEKADLTCLEEGFCL</sequence>
<dbReference type="InterPro" id="IPR045492">
    <property type="entry name" value="DUF6434"/>
</dbReference>
<feature type="domain" description="DUF6434" evidence="1">
    <location>
        <begin position="71"/>
        <end position="124"/>
    </location>
</feature>
<comment type="caution">
    <text evidence="2">The sequence shown here is derived from an EMBL/GenBank/DDBJ whole genome shotgun (WGS) entry which is preliminary data.</text>
</comment>
<dbReference type="RefSeq" id="WP_307407731.1">
    <property type="nucleotide sequence ID" value="NZ_JAUSUR010000003.1"/>
</dbReference>